<accession>E3MG05</accession>
<sequence>MADQKISILGVTIAISFILNGVGVFTPAWIVDTASARGYSISASIGIVPYYTENPGWFQAASILMFTSFALFIIMALNFLIIFHRVHQSGYSCGMRKRFHSLALAAVFIIGNTITAVILIGVNETAFNTGIETFTLGYSAWLCVVSAAISVGTLGLSLHIATKDCH</sequence>
<gene>
    <name evidence="1" type="ORF">CRE_24510</name>
</gene>
<evidence type="ECO:0000313" key="1">
    <source>
        <dbReference type="EMBL" id="EFP01196.1"/>
    </source>
</evidence>
<dbReference type="Proteomes" id="UP000008281">
    <property type="component" value="Unassembled WGS sequence"/>
</dbReference>
<dbReference type="CTD" id="9809712"/>
<dbReference type="PANTHER" id="PTHR34151">
    <property type="entry name" value="PROTEIN CBG24195"/>
    <property type="match status" value="1"/>
</dbReference>
<dbReference type="GeneID" id="9809712"/>
<dbReference type="eggNOG" id="ENOG502TIYW">
    <property type="taxonomic scope" value="Eukaryota"/>
</dbReference>
<dbReference type="OrthoDB" id="5788074at2759"/>
<organism evidence="2">
    <name type="scientific">Caenorhabditis remanei</name>
    <name type="common">Caenorhabditis vulgaris</name>
    <dbReference type="NCBI Taxonomy" id="31234"/>
    <lineage>
        <taxon>Eukaryota</taxon>
        <taxon>Metazoa</taxon>
        <taxon>Ecdysozoa</taxon>
        <taxon>Nematoda</taxon>
        <taxon>Chromadorea</taxon>
        <taxon>Rhabditida</taxon>
        <taxon>Rhabditina</taxon>
        <taxon>Rhabditomorpha</taxon>
        <taxon>Rhabditoidea</taxon>
        <taxon>Rhabditidae</taxon>
        <taxon>Peloderinae</taxon>
        <taxon>Caenorhabditis</taxon>
    </lineage>
</organism>
<keyword evidence="2" id="KW-1185">Reference proteome</keyword>
<dbReference type="KEGG" id="crq:GCK72_008290"/>
<dbReference type="AlphaFoldDB" id="E3MG05"/>
<dbReference type="InterPro" id="IPR009545">
    <property type="entry name" value="Claudin-like"/>
</dbReference>
<dbReference type="STRING" id="31234.E3MG05"/>
<dbReference type="Pfam" id="PF06653">
    <property type="entry name" value="Claudin_3"/>
    <property type="match status" value="1"/>
</dbReference>
<name>E3MG05_CAERE</name>
<dbReference type="OMA" id="WYALASW"/>
<dbReference type="HOGENOM" id="CLU_119689_0_0_1"/>
<dbReference type="RefSeq" id="XP_003104922.2">
    <property type="nucleotide sequence ID" value="XM_003104874.2"/>
</dbReference>
<dbReference type="EMBL" id="DS268442">
    <property type="protein sequence ID" value="EFP01196.1"/>
    <property type="molecule type" value="Genomic_DNA"/>
</dbReference>
<reference evidence="1" key="1">
    <citation type="submission" date="2007-07" db="EMBL/GenBank/DDBJ databases">
        <title>PCAP assembly of the Caenorhabditis remanei genome.</title>
        <authorList>
            <consortium name="The Caenorhabditis remanei Sequencing Consortium"/>
            <person name="Wilson R.K."/>
        </authorList>
    </citation>
    <scope>NUCLEOTIDE SEQUENCE [LARGE SCALE GENOMIC DNA]</scope>
    <source>
        <strain evidence="1">PB4641</strain>
    </source>
</reference>
<dbReference type="PANTHER" id="PTHR34151:SF1">
    <property type="entry name" value="CASP-LIKE PROTEIN-RELATED"/>
    <property type="match status" value="1"/>
</dbReference>
<protein>
    <submittedName>
        <fullName evidence="1">Uncharacterized protein</fullName>
    </submittedName>
</protein>
<proteinExistence type="predicted"/>
<evidence type="ECO:0000313" key="2">
    <source>
        <dbReference type="Proteomes" id="UP000008281"/>
    </source>
</evidence>